<gene>
    <name evidence="1" type="ORF">RFH988_LOCUS7964</name>
</gene>
<proteinExistence type="predicted"/>
<dbReference type="Proteomes" id="UP000663882">
    <property type="component" value="Unassembled WGS sequence"/>
</dbReference>
<organism evidence="1 2">
    <name type="scientific">Rotaria sordida</name>
    <dbReference type="NCBI Taxonomy" id="392033"/>
    <lineage>
        <taxon>Eukaryota</taxon>
        <taxon>Metazoa</taxon>
        <taxon>Spiralia</taxon>
        <taxon>Gnathifera</taxon>
        <taxon>Rotifera</taxon>
        <taxon>Eurotatoria</taxon>
        <taxon>Bdelloidea</taxon>
        <taxon>Philodinida</taxon>
        <taxon>Philodinidae</taxon>
        <taxon>Rotaria</taxon>
    </lineage>
</organism>
<dbReference type="AlphaFoldDB" id="A0A813Y9I0"/>
<comment type="caution">
    <text evidence="1">The sequence shown here is derived from an EMBL/GenBank/DDBJ whole genome shotgun (WGS) entry which is preliminary data.</text>
</comment>
<evidence type="ECO:0000313" key="1">
    <source>
        <dbReference type="EMBL" id="CAF0880988.1"/>
    </source>
</evidence>
<dbReference type="EMBL" id="CAJNOO010000261">
    <property type="protein sequence ID" value="CAF0880988.1"/>
    <property type="molecule type" value="Genomic_DNA"/>
</dbReference>
<reference evidence="1" key="1">
    <citation type="submission" date="2021-02" db="EMBL/GenBank/DDBJ databases">
        <authorList>
            <person name="Nowell W R."/>
        </authorList>
    </citation>
    <scope>NUCLEOTIDE SEQUENCE</scope>
</reference>
<accession>A0A813Y9I0</accession>
<evidence type="ECO:0000313" key="2">
    <source>
        <dbReference type="Proteomes" id="UP000663882"/>
    </source>
</evidence>
<protein>
    <submittedName>
        <fullName evidence="1">Uncharacterized protein</fullName>
    </submittedName>
</protein>
<name>A0A813Y9I0_9BILA</name>
<sequence length="78" mass="9078">MYILGESILCRTTTTTLPDATSLAYINSRCASSDTYWDLNLWQLRIFLLAGYSYEMENKRKATVRTYIDDINDIFHSI</sequence>